<evidence type="ECO:0000313" key="2">
    <source>
        <dbReference type="EMBL" id="TDC17061.1"/>
    </source>
</evidence>
<dbReference type="Proteomes" id="UP000295431">
    <property type="component" value="Unassembled WGS sequence"/>
</dbReference>
<dbReference type="EMBL" id="SMJW01000039">
    <property type="protein sequence ID" value="TDC17061.1"/>
    <property type="molecule type" value="Genomic_DNA"/>
</dbReference>
<name>A0A4R4P3V3_9ACTN</name>
<protein>
    <submittedName>
        <fullName evidence="2">DUF3107 domain-containing protein</fullName>
    </submittedName>
</protein>
<evidence type="ECO:0000313" key="1">
    <source>
        <dbReference type="EMBL" id="NEA25802.1"/>
    </source>
</evidence>
<dbReference type="EMBL" id="JAAGLI010000691">
    <property type="protein sequence ID" value="NEA25802.1"/>
    <property type="molecule type" value="Genomic_DNA"/>
</dbReference>
<sequence>MQVRIGVQNVPKELVVDTAQSADEVTDALSQALGEPNGVLVLKDRRAGRIVIPAGRVGYLEISEEEQRSVGFGTQYA</sequence>
<dbReference type="InterPro" id="IPR021456">
    <property type="entry name" value="DUF3107"/>
</dbReference>
<comment type="caution">
    <text evidence="2">The sequence shown here is derived from an EMBL/GenBank/DDBJ whole genome shotgun (WGS) entry which is preliminary data.</text>
</comment>
<gene>
    <name evidence="2" type="ORF">E1284_10445</name>
    <name evidence="1" type="ORF">G3I70_25405</name>
</gene>
<keyword evidence="3" id="KW-1185">Reference proteome</keyword>
<proteinExistence type="predicted"/>
<evidence type="ECO:0000313" key="4">
    <source>
        <dbReference type="Proteomes" id="UP000475532"/>
    </source>
</evidence>
<accession>A0A4R4P3V3</accession>
<dbReference type="Proteomes" id="UP000475532">
    <property type="component" value="Unassembled WGS sequence"/>
</dbReference>
<dbReference type="OrthoDB" id="3268468at2"/>
<reference evidence="1 4" key="2">
    <citation type="submission" date="2020-01" db="EMBL/GenBank/DDBJ databases">
        <title>Insect and environment-associated Actinomycetes.</title>
        <authorList>
            <person name="Currrie C."/>
            <person name="Chevrette M."/>
            <person name="Carlson C."/>
            <person name="Stubbendieck R."/>
            <person name="Wendt-Pienkowski E."/>
        </authorList>
    </citation>
    <scope>NUCLEOTIDE SEQUENCE [LARGE SCALE GENOMIC DNA]</scope>
    <source>
        <strain evidence="1 4">SID10258</strain>
    </source>
</reference>
<dbReference type="Pfam" id="PF11305">
    <property type="entry name" value="DUF3107"/>
    <property type="match status" value="1"/>
</dbReference>
<organism evidence="2 3">
    <name type="scientific">Actinomadura bangladeshensis</name>
    <dbReference type="NCBI Taxonomy" id="453573"/>
    <lineage>
        <taxon>Bacteria</taxon>
        <taxon>Bacillati</taxon>
        <taxon>Actinomycetota</taxon>
        <taxon>Actinomycetes</taxon>
        <taxon>Streptosporangiales</taxon>
        <taxon>Thermomonosporaceae</taxon>
        <taxon>Actinomadura</taxon>
    </lineage>
</organism>
<dbReference type="AlphaFoldDB" id="A0A4R4P3V3"/>
<reference evidence="2 3" key="1">
    <citation type="submission" date="2019-03" db="EMBL/GenBank/DDBJ databases">
        <title>Draft genome sequences of novel Actinobacteria.</title>
        <authorList>
            <person name="Sahin N."/>
            <person name="Ay H."/>
            <person name="Saygin H."/>
        </authorList>
    </citation>
    <scope>NUCLEOTIDE SEQUENCE [LARGE SCALE GENOMIC DNA]</scope>
    <source>
        <strain evidence="2 3">DSM 45347</strain>
    </source>
</reference>
<evidence type="ECO:0000313" key="3">
    <source>
        <dbReference type="Proteomes" id="UP000295431"/>
    </source>
</evidence>